<comment type="caution">
    <text evidence="5">The sequence shown here is derived from an EMBL/GenBank/DDBJ whole genome shotgun (WGS) entry which is preliminary data.</text>
</comment>
<feature type="domain" description="Alanine dehydrogenase/pyridine nucleotide transhydrogenase N-terminal" evidence="4">
    <location>
        <begin position="8"/>
        <end position="142"/>
    </location>
</feature>
<dbReference type="SUPFAM" id="SSF51735">
    <property type="entry name" value="NAD(P)-binding Rossmann-fold domains"/>
    <property type="match status" value="1"/>
</dbReference>
<accession>A0ABV8HMA6</accession>
<dbReference type="PANTHER" id="PTHR11133:SF23">
    <property type="entry name" value="SACCHAROPINE DEHYDROGENASE [NAD(+), L-LYSINE-FORMING]"/>
    <property type="match status" value="1"/>
</dbReference>
<dbReference type="InterPro" id="IPR036291">
    <property type="entry name" value="NAD(P)-bd_dom_sf"/>
</dbReference>
<evidence type="ECO:0000256" key="2">
    <source>
        <dbReference type="ARBA" id="ARBA00023002"/>
    </source>
</evidence>
<organism evidence="5 6">
    <name type="scientific">Streptomyces polygonati</name>
    <dbReference type="NCBI Taxonomy" id="1617087"/>
    <lineage>
        <taxon>Bacteria</taxon>
        <taxon>Bacillati</taxon>
        <taxon>Actinomycetota</taxon>
        <taxon>Actinomycetes</taxon>
        <taxon>Kitasatosporales</taxon>
        <taxon>Streptomycetaceae</taxon>
        <taxon>Streptomyces</taxon>
    </lineage>
</organism>
<dbReference type="EMBL" id="JBHSBB010000009">
    <property type="protein sequence ID" value="MFC4032308.1"/>
    <property type="molecule type" value="Genomic_DNA"/>
</dbReference>
<dbReference type="PIRSF" id="PIRSF018250">
    <property type="entry name" value="Saccharopine_DH_Lys"/>
    <property type="match status" value="1"/>
</dbReference>
<dbReference type="SMART" id="SM01003">
    <property type="entry name" value="AlaDh_PNT_N"/>
    <property type="match status" value="1"/>
</dbReference>
<dbReference type="Pfam" id="PF05222">
    <property type="entry name" value="AlaDh_PNT_N"/>
    <property type="match status" value="1"/>
</dbReference>
<dbReference type="Proteomes" id="UP001595765">
    <property type="component" value="Unassembled WGS sequence"/>
</dbReference>
<dbReference type="InterPro" id="IPR051168">
    <property type="entry name" value="AASS"/>
</dbReference>
<evidence type="ECO:0000313" key="6">
    <source>
        <dbReference type="Proteomes" id="UP001595765"/>
    </source>
</evidence>
<sequence>MTDVPHLWMRHETRATERRAPIAPEDARRIVAAGIPLTVENSPQRVFPLSDYVAAGCRPAETDAWTGAPRDTVVIGLKELPAEPGELIHRHIMFGHAYKGQPGGARLLDRFGAGGGTLLDLEELTDAQGRRLAAFGYWAGYIGAALAVLHTRGRLPAPLTPTTKRDLDAALARRADDQAFRALVIGALGRCGRGAGDALAAAGADPTRWDLPETRQLDREALIGHDLLVNAVLSTVPTTPFLTPRDLDDPHRRLTTVCDVTCDVGSECNVLPIYDTVTDWEHPVRRLRGAPPLDLIAIDNLPSLLPEEASTDFSAALLPQLLGLGAGLADPASPWSRCADRFHAARGAAAARSTGAGRD</sequence>
<evidence type="ECO:0000256" key="3">
    <source>
        <dbReference type="ARBA" id="ARBA00023027"/>
    </source>
</evidence>
<keyword evidence="3" id="KW-0520">NAD</keyword>
<reference evidence="6" key="1">
    <citation type="journal article" date="2019" name="Int. J. Syst. Evol. Microbiol.">
        <title>The Global Catalogue of Microorganisms (GCM) 10K type strain sequencing project: providing services to taxonomists for standard genome sequencing and annotation.</title>
        <authorList>
            <consortium name="The Broad Institute Genomics Platform"/>
            <consortium name="The Broad Institute Genome Sequencing Center for Infectious Disease"/>
            <person name="Wu L."/>
            <person name="Ma J."/>
        </authorList>
    </citation>
    <scope>NUCLEOTIDE SEQUENCE [LARGE SCALE GENOMIC DNA]</scope>
    <source>
        <strain evidence="6">CGMCC 4.7237</strain>
    </source>
</reference>
<dbReference type="RefSeq" id="WP_386429128.1">
    <property type="nucleotide sequence ID" value="NZ_JBHSBB010000009.1"/>
</dbReference>
<gene>
    <name evidence="5" type="ORF">ACFO3J_12540</name>
</gene>
<comment type="similarity">
    <text evidence="1">Belongs to the AlaDH/PNT family.</text>
</comment>
<keyword evidence="6" id="KW-1185">Reference proteome</keyword>
<evidence type="ECO:0000259" key="4">
    <source>
        <dbReference type="SMART" id="SM01003"/>
    </source>
</evidence>
<dbReference type="InterPro" id="IPR027281">
    <property type="entry name" value="Lys1"/>
</dbReference>
<name>A0ABV8HMA6_9ACTN</name>
<dbReference type="CDD" id="cd12188">
    <property type="entry name" value="SDH"/>
    <property type="match status" value="1"/>
</dbReference>
<evidence type="ECO:0000313" key="5">
    <source>
        <dbReference type="EMBL" id="MFC4032308.1"/>
    </source>
</evidence>
<evidence type="ECO:0000256" key="1">
    <source>
        <dbReference type="ARBA" id="ARBA00005689"/>
    </source>
</evidence>
<dbReference type="SUPFAM" id="SSF52283">
    <property type="entry name" value="Formate/glycerate dehydrogenase catalytic domain-like"/>
    <property type="match status" value="1"/>
</dbReference>
<dbReference type="PANTHER" id="PTHR11133">
    <property type="entry name" value="SACCHAROPINE DEHYDROGENASE"/>
    <property type="match status" value="1"/>
</dbReference>
<protein>
    <submittedName>
        <fullName evidence="5">Saccharopine dehydrogenase</fullName>
    </submittedName>
</protein>
<keyword evidence="2" id="KW-0560">Oxidoreductase</keyword>
<proteinExistence type="inferred from homology"/>
<dbReference type="Gene3D" id="3.40.50.720">
    <property type="entry name" value="NAD(P)-binding Rossmann-like Domain"/>
    <property type="match status" value="2"/>
</dbReference>
<dbReference type="InterPro" id="IPR007886">
    <property type="entry name" value="AlaDH/PNT_N"/>
</dbReference>